<dbReference type="EMBL" id="RDOJ01000019">
    <property type="protein sequence ID" value="RLZ07169.1"/>
    <property type="molecule type" value="Genomic_DNA"/>
</dbReference>
<protein>
    <submittedName>
        <fullName evidence="2">Uncharacterized protein</fullName>
    </submittedName>
</protein>
<reference evidence="2 3" key="1">
    <citation type="submission" date="2018-10" db="EMBL/GenBank/DDBJ databases">
        <authorList>
            <person name="Chen X."/>
        </authorList>
    </citation>
    <scope>NUCLEOTIDE SEQUENCE [LARGE SCALE GENOMIC DNA]</scope>
    <source>
        <strain evidence="2 3">YIM 102668</strain>
    </source>
</reference>
<feature type="transmembrane region" description="Helical" evidence="1">
    <location>
        <begin position="21"/>
        <end position="37"/>
    </location>
</feature>
<name>A0A3L9M9G9_9FLAO</name>
<keyword evidence="1" id="KW-0812">Transmembrane</keyword>
<keyword evidence="3" id="KW-1185">Reference proteome</keyword>
<dbReference type="AlphaFoldDB" id="A0A3L9M9G9"/>
<accession>A0A3L9M9G9</accession>
<gene>
    <name evidence="2" type="ORF">EAH69_11850</name>
</gene>
<evidence type="ECO:0000313" key="3">
    <source>
        <dbReference type="Proteomes" id="UP000275348"/>
    </source>
</evidence>
<dbReference type="Proteomes" id="UP000275348">
    <property type="component" value="Unassembled WGS sequence"/>
</dbReference>
<evidence type="ECO:0000313" key="2">
    <source>
        <dbReference type="EMBL" id="RLZ07169.1"/>
    </source>
</evidence>
<organism evidence="2 3">
    <name type="scientific">Faecalibacter macacae</name>
    <dbReference type="NCBI Taxonomy" id="1859289"/>
    <lineage>
        <taxon>Bacteria</taxon>
        <taxon>Pseudomonadati</taxon>
        <taxon>Bacteroidota</taxon>
        <taxon>Flavobacteriia</taxon>
        <taxon>Flavobacteriales</taxon>
        <taxon>Weeksellaceae</taxon>
        <taxon>Faecalibacter</taxon>
    </lineage>
</organism>
<keyword evidence="1" id="KW-0472">Membrane</keyword>
<proteinExistence type="predicted"/>
<sequence>MKIVDRIQSPTPKLFQLLRNIGLVLAAIGGALLASPVDLPSWLNDLGGYLTVAGGILSSVSQLTVVDGVNTHDSG</sequence>
<evidence type="ECO:0000256" key="1">
    <source>
        <dbReference type="SAM" id="Phobius"/>
    </source>
</evidence>
<comment type="caution">
    <text evidence="2">The sequence shown here is derived from an EMBL/GenBank/DDBJ whole genome shotgun (WGS) entry which is preliminary data.</text>
</comment>
<dbReference type="OrthoDB" id="679091at2"/>
<keyword evidence="1" id="KW-1133">Transmembrane helix</keyword>